<dbReference type="Gramene" id="ERN00533">
    <property type="protein sequence ID" value="ERN00533"/>
    <property type="gene ID" value="AMTR_s00102p00073930"/>
</dbReference>
<keyword evidence="8" id="KW-0539">Nucleus</keyword>
<feature type="region of interest" description="Disordered" evidence="10">
    <location>
        <begin position="1"/>
        <end position="52"/>
    </location>
</feature>
<organism evidence="12 13">
    <name type="scientific">Amborella trichopoda</name>
    <dbReference type="NCBI Taxonomy" id="13333"/>
    <lineage>
        <taxon>Eukaryota</taxon>
        <taxon>Viridiplantae</taxon>
        <taxon>Streptophyta</taxon>
        <taxon>Embryophyta</taxon>
        <taxon>Tracheophyta</taxon>
        <taxon>Spermatophyta</taxon>
        <taxon>Magnoliopsida</taxon>
        <taxon>Amborellales</taxon>
        <taxon>Amborellaceae</taxon>
        <taxon>Amborella</taxon>
    </lineage>
</organism>
<dbReference type="KEGG" id="atr:18428585"/>
<dbReference type="GO" id="GO:0008270">
    <property type="term" value="F:zinc ion binding"/>
    <property type="evidence" value="ECO:0007669"/>
    <property type="project" value="UniProtKB-KW"/>
</dbReference>
<accession>W1NY00</accession>
<dbReference type="AlphaFoldDB" id="W1NY00"/>
<keyword evidence="4 9" id="KW-0863">Zinc-finger</keyword>
<evidence type="ECO:0000313" key="12">
    <source>
        <dbReference type="EMBL" id="ERN00533.1"/>
    </source>
</evidence>
<protein>
    <recommendedName>
        <fullName evidence="11">C2H2-type domain-containing protein</fullName>
    </recommendedName>
</protein>
<name>W1NY00_AMBTC</name>
<dbReference type="InterPro" id="IPR013087">
    <property type="entry name" value="Znf_C2H2_type"/>
</dbReference>
<evidence type="ECO:0000256" key="5">
    <source>
        <dbReference type="ARBA" id="ARBA00022833"/>
    </source>
</evidence>
<dbReference type="PROSITE" id="PS50157">
    <property type="entry name" value="ZINC_FINGER_C2H2_2"/>
    <property type="match status" value="2"/>
</dbReference>
<evidence type="ECO:0000259" key="11">
    <source>
        <dbReference type="PROSITE" id="PS50157"/>
    </source>
</evidence>
<feature type="domain" description="C2H2-type" evidence="11">
    <location>
        <begin position="87"/>
        <end position="114"/>
    </location>
</feature>
<dbReference type="GO" id="GO:0005634">
    <property type="term" value="C:nucleus"/>
    <property type="evidence" value="ECO:0007669"/>
    <property type="project" value="UniProtKB-SubCell"/>
</dbReference>
<feature type="compositionally biased region" description="Low complexity" evidence="10">
    <location>
        <begin position="26"/>
        <end position="52"/>
    </location>
</feature>
<comment type="subcellular location">
    <subcellularLocation>
        <location evidence="1">Nucleus</location>
    </subcellularLocation>
</comment>
<evidence type="ECO:0000256" key="9">
    <source>
        <dbReference type="PROSITE-ProRule" id="PRU00042"/>
    </source>
</evidence>
<dbReference type="OrthoDB" id="9411774at2759"/>
<dbReference type="Pfam" id="PF13912">
    <property type="entry name" value="zf-C2H2_6"/>
    <property type="match status" value="2"/>
</dbReference>
<dbReference type="SMART" id="SM00355">
    <property type="entry name" value="ZnF_C2H2"/>
    <property type="match status" value="2"/>
</dbReference>
<keyword evidence="7" id="KW-0804">Transcription</keyword>
<evidence type="ECO:0000256" key="7">
    <source>
        <dbReference type="ARBA" id="ARBA00023163"/>
    </source>
</evidence>
<dbReference type="SUPFAM" id="SSF57667">
    <property type="entry name" value="beta-beta-alpha zinc fingers"/>
    <property type="match status" value="1"/>
</dbReference>
<evidence type="ECO:0000313" key="13">
    <source>
        <dbReference type="Proteomes" id="UP000017836"/>
    </source>
</evidence>
<gene>
    <name evidence="12" type="ORF">AMTR_s00102p00073930</name>
</gene>
<keyword evidence="6" id="KW-0805">Transcription regulation</keyword>
<dbReference type="OMA" id="DDHKFEQ"/>
<dbReference type="InterPro" id="IPR036236">
    <property type="entry name" value="Znf_C2H2_sf"/>
</dbReference>
<reference evidence="13" key="1">
    <citation type="journal article" date="2013" name="Science">
        <title>The Amborella genome and the evolution of flowering plants.</title>
        <authorList>
            <consortium name="Amborella Genome Project"/>
        </authorList>
    </citation>
    <scope>NUCLEOTIDE SEQUENCE [LARGE SCALE GENOMIC DNA]</scope>
</reference>
<keyword evidence="5" id="KW-0862">Zinc</keyword>
<dbReference type="HOGENOM" id="CLU_059471_0_0_1"/>
<evidence type="ECO:0000256" key="2">
    <source>
        <dbReference type="ARBA" id="ARBA00022723"/>
    </source>
</evidence>
<dbReference type="PROSITE" id="PS00028">
    <property type="entry name" value="ZINC_FINGER_C2H2_1"/>
    <property type="match status" value="2"/>
</dbReference>
<dbReference type="PANTHER" id="PTHR26374">
    <property type="entry name" value="ZINC FINGER PROTEIN ZAT5"/>
    <property type="match status" value="1"/>
</dbReference>
<evidence type="ECO:0000256" key="10">
    <source>
        <dbReference type="SAM" id="MobiDB-lite"/>
    </source>
</evidence>
<dbReference type="eggNOG" id="KOG1721">
    <property type="taxonomic scope" value="Eukaryota"/>
</dbReference>
<keyword evidence="2" id="KW-0479">Metal-binding</keyword>
<feature type="domain" description="C2H2-type" evidence="11">
    <location>
        <begin position="154"/>
        <end position="176"/>
    </location>
</feature>
<dbReference type="Gene3D" id="3.30.160.60">
    <property type="entry name" value="Classic Zinc Finger"/>
    <property type="match status" value="1"/>
</dbReference>
<dbReference type="PANTHER" id="PTHR26374:SF456">
    <property type="entry name" value="ZINC FINGER PROTEIN ZAT5-LIKE"/>
    <property type="match status" value="1"/>
</dbReference>
<dbReference type="EMBL" id="KI394858">
    <property type="protein sequence ID" value="ERN00533.1"/>
    <property type="molecule type" value="Genomic_DNA"/>
</dbReference>
<evidence type="ECO:0000256" key="4">
    <source>
        <dbReference type="ARBA" id="ARBA00022771"/>
    </source>
</evidence>
<evidence type="ECO:0000256" key="8">
    <source>
        <dbReference type="ARBA" id="ARBA00023242"/>
    </source>
</evidence>
<dbReference type="STRING" id="13333.W1NY00"/>
<feature type="compositionally biased region" description="Basic residues" evidence="10">
    <location>
        <begin position="11"/>
        <end position="24"/>
    </location>
</feature>
<dbReference type="Proteomes" id="UP000017836">
    <property type="component" value="Unassembled WGS sequence"/>
</dbReference>
<keyword evidence="13" id="KW-1185">Reference proteome</keyword>
<keyword evidence="3" id="KW-0677">Repeat</keyword>
<proteinExistence type="predicted"/>
<sequence>MEGTEAPHCAVKGKRTKRQRHHLQHAPTPSSPASLSLSSSSTDLSLSLSSTTTDEEEDMANCLILLAQGPNHPPSRKSTATNKSGSYECKTCNRSFSSFQALGGHRASHKKPRATDEGHVSCYFDCAGAPSLSTSTKIEEGKGENNGNSKGRVHECSVCGSEFASGQALGGHMRRHRLAPLSEPTVKKGALGLDLNLPAPEDETDNYAKFQGVFGGGFVQSQPLVSFAALVDCHN</sequence>
<evidence type="ECO:0000256" key="6">
    <source>
        <dbReference type="ARBA" id="ARBA00023015"/>
    </source>
</evidence>
<evidence type="ECO:0000256" key="1">
    <source>
        <dbReference type="ARBA" id="ARBA00004123"/>
    </source>
</evidence>
<evidence type="ECO:0000256" key="3">
    <source>
        <dbReference type="ARBA" id="ARBA00022737"/>
    </source>
</evidence>